<keyword evidence="4" id="KW-0175">Coiled coil</keyword>
<dbReference type="Gene3D" id="1.10.40.30">
    <property type="entry name" value="Fumarase/aspartase (C-terminal domain)"/>
    <property type="match status" value="1"/>
</dbReference>
<evidence type="ECO:0000313" key="6">
    <source>
        <dbReference type="EMBL" id="KKS84368.1"/>
    </source>
</evidence>
<dbReference type="PANTHER" id="PTHR43814:SF1">
    <property type="entry name" value="ARGININOSUCCINATE LYASE"/>
    <property type="match status" value="1"/>
</dbReference>
<keyword evidence="3" id="KW-0055">Arginine biosynthesis</keyword>
<dbReference type="PATRIC" id="fig|1618446.3.peg.1564"/>
<comment type="pathway">
    <text evidence="1">Amino-acid biosynthesis; L-arginine biosynthesis; L-arginine from L-ornithine and carbamoyl phosphate: step 3/3.</text>
</comment>
<keyword evidence="6" id="KW-0456">Lyase</keyword>
<evidence type="ECO:0000256" key="2">
    <source>
        <dbReference type="ARBA" id="ARBA00012338"/>
    </source>
</evidence>
<sequence length="488" mass="54234">MKKLWQKDTQLNKTIEAFETEGDLVLDQKLVEWDVYGTLAHVYGLKKIGLLTAKEAGTAQKGLLEILAKNSGGSFTLSKGDEDVHTKIENYLTHNYGEVGKKIHTGRSRNDQVLTAMRLFTKNELLKIWQALLALAKSLLDFAKEHEFVPIPGYTHMQKAMPMTVGMWAAAFVESLADDSKLFEIIYGLNNQSPLGSAAGFGVPLALDREYTAKLLGFTHQNDGSCCSPAPQPPTMGTPAVGRPGSHHPSLQYHHSIQQNSLYCQNSRGKIEATVVSGLIGQLQTINKLASDILFFTSSELKYFTVDPSLCTGSSIMPQKQNVDIAELLRSKVHLVLGQYTSLVSLSSNLISGYNRDLQDSKKPLFESLEITLSSLQVANLLVQGLYPNYQKLYQSMTPELFATHKALELVAQGMSFRQAYQTIGKDIKSIQKMSKEEIDELLKTSTHIGSTGNLGLVKLEKQLKKEMNKVEKEKKEFEEVIKSLIKY</sequence>
<gene>
    <name evidence="6" type="ORF">UV61_C0031G0003</name>
</gene>
<dbReference type="InterPro" id="IPR009049">
    <property type="entry name" value="Argininosuccinate_lyase"/>
</dbReference>
<dbReference type="UniPathway" id="UPA00068">
    <property type="reaction ID" value="UER00114"/>
</dbReference>
<dbReference type="GO" id="GO:0005829">
    <property type="term" value="C:cytosol"/>
    <property type="evidence" value="ECO:0007669"/>
    <property type="project" value="TreeGrafter"/>
</dbReference>
<dbReference type="InterPro" id="IPR024083">
    <property type="entry name" value="Fumarase/histidase_N"/>
</dbReference>
<evidence type="ECO:0000256" key="3">
    <source>
        <dbReference type="ARBA" id="ARBA00022571"/>
    </source>
</evidence>
<dbReference type="PRINTS" id="PR00145">
    <property type="entry name" value="ARGSUCLYASE"/>
</dbReference>
<name>A0A0G1FBY5_9BACT</name>
<dbReference type="PROSITE" id="PS00163">
    <property type="entry name" value="FUMARATE_LYASES"/>
    <property type="match status" value="1"/>
</dbReference>
<dbReference type="GO" id="GO:0004056">
    <property type="term" value="F:argininosuccinate lyase activity"/>
    <property type="evidence" value="ECO:0007669"/>
    <property type="project" value="UniProtKB-EC"/>
</dbReference>
<dbReference type="PANTHER" id="PTHR43814">
    <property type="entry name" value="ARGININOSUCCINATE LYASE"/>
    <property type="match status" value="1"/>
</dbReference>
<comment type="caution">
    <text evidence="6">The sequence shown here is derived from an EMBL/GenBank/DDBJ whole genome shotgun (WGS) entry which is preliminary data.</text>
</comment>
<dbReference type="AlphaFoldDB" id="A0A0G1FBY5"/>
<evidence type="ECO:0000256" key="1">
    <source>
        <dbReference type="ARBA" id="ARBA00004941"/>
    </source>
</evidence>
<feature type="coiled-coil region" evidence="4">
    <location>
        <begin position="457"/>
        <end position="488"/>
    </location>
</feature>
<dbReference type="GO" id="GO:0042450">
    <property type="term" value="P:L-arginine biosynthetic process via ornithine"/>
    <property type="evidence" value="ECO:0007669"/>
    <property type="project" value="InterPro"/>
</dbReference>
<accession>A0A0G1FBY5</accession>
<reference evidence="6 7" key="1">
    <citation type="journal article" date="2015" name="Nature">
        <title>rRNA introns, odd ribosomes, and small enigmatic genomes across a large radiation of phyla.</title>
        <authorList>
            <person name="Brown C.T."/>
            <person name="Hug L.A."/>
            <person name="Thomas B.C."/>
            <person name="Sharon I."/>
            <person name="Castelle C.J."/>
            <person name="Singh A."/>
            <person name="Wilkins M.J."/>
            <person name="Williams K.H."/>
            <person name="Banfield J.F."/>
        </authorList>
    </citation>
    <scope>NUCLEOTIDE SEQUENCE [LARGE SCALE GENOMIC DNA]</scope>
</reference>
<proteinExistence type="predicted"/>
<feature type="domain" description="Fumarate lyase N-terminal" evidence="5">
    <location>
        <begin position="285"/>
        <end position="338"/>
    </location>
</feature>
<dbReference type="Gene3D" id="1.20.200.10">
    <property type="entry name" value="Fumarase/aspartase (Central domain)"/>
    <property type="match status" value="1"/>
</dbReference>
<dbReference type="EMBL" id="LCFD01000031">
    <property type="protein sequence ID" value="KKS84368.1"/>
    <property type="molecule type" value="Genomic_DNA"/>
</dbReference>
<dbReference type="Gene3D" id="1.10.275.10">
    <property type="entry name" value="Fumarase/aspartase (N-terminal domain)"/>
    <property type="match status" value="1"/>
</dbReference>
<organism evidence="6 7">
    <name type="scientific">Candidatus Gottesmanbacteria bacterium GW2011_GWB1_43_11</name>
    <dbReference type="NCBI Taxonomy" id="1618446"/>
    <lineage>
        <taxon>Bacteria</taxon>
        <taxon>Candidatus Gottesmaniibacteriota</taxon>
    </lineage>
</organism>
<evidence type="ECO:0000256" key="4">
    <source>
        <dbReference type="SAM" id="Coils"/>
    </source>
</evidence>
<keyword evidence="3" id="KW-0028">Amino-acid biosynthesis</keyword>
<dbReference type="InterPro" id="IPR020557">
    <property type="entry name" value="Fumarate_lyase_CS"/>
</dbReference>
<dbReference type="InterPro" id="IPR000362">
    <property type="entry name" value="Fumarate_lyase_fam"/>
</dbReference>
<protein>
    <recommendedName>
        <fullName evidence="2">argininosuccinate lyase</fullName>
        <ecNumber evidence="2">4.3.2.1</ecNumber>
    </recommendedName>
</protein>
<evidence type="ECO:0000313" key="7">
    <source>
        <dbReference type="Proteomes" id="UP000034050"/>
    </source>
</evidence>
<dbReference type="PRINTS" id="PR00149">
    <property type="entry name" value="FUMRATELYASE"/>
</dbReference>
<dbReference type="InterPro" id="IPR022761">
    <property type="entry name" value="Fumarate_lyase_N"/>
</dbReference>
<dbReference type="InterPro" id="IPR008948">
    <property type="entry name" value="L-Aspartase-like"/>
</dbReference>
<dbReference type="Proteomes" id="UP000034050">
    <property type="component" value="Unassembled WGS sequence"/>
</dbReference>
<dbReference type="STRING" id="1618446.UV61_C0031G0003"/>
<dbReference type="EC" id="4.3.2.1" evidence="2"/>
<dbReference type="SUPFAM" id="SSF48557">
    <property type="entry name" value="L-aspartase-like"/>
    <property type="match status" value="1"/>
</dbReference>
<evidence type="ECO:0000259" key="5">
    <source>
        <dbReference type="Pfam" id="PF00206"/>
    </source>
</evidence>
<feature type="domain" description="Fumarate lyase N-terminal" evidence="5">
    <location>
        <begin position="28"/>
        <end position="218"/>
    </location>
</feature>
<dbReference type="Pfam" id="PF00206">
    <property type="entry name" value="Lyase_1"/>
    <property type="match status" value="2"/>
</dbReference>